<dbReference type="InterPro" id="IPR018335">
    <property type="entry name" value="Tscrpt_reg_HTH_Crp-type_CS"/>
</dbReference>
<dbReference type="CDD" id="cd00038">
    <property type="entry name" value="CAP_ED"/>
    <property type="match status" value="1"/>
</dbReference>
<keyword evidence="3" id="KW-0804">Transcription</keyword>
<dbReference type="InterPro" id="IPR000595">
    <property type="entry name" value="cNMP-bd_dom"/>
</dbReference>
<dbReference type="Gene3D" id="1.10.10.10">
    <property type="entry name" value="Winged helix-like DNA-binding domain superfamily/Winged helix DNA-binding domain"/>
    <property type="match status" value="1"/>
</dbReference>
<feature type="domain" description="Cyclic nucleotide-binding" evidence="4">
    <location>
        <begin position="29"/>
        <end position="98"/>
    </location>
</feature>
<dbReference type="Pfam" id="PF13545">
    <property type="entry name" value="HTH_Crp_2"/>
    <property type="match status" value="1"/>
</dbReference>
<feature type="domain" description="HTH crp-type" evidence="5">
    <location>
        <begin position="160"/>
        <end position="237"/>
    </location>
</feature>
<proteinExistence type="predicted"/>
<dbReference type="PANTHER" id="PTHR24567:SF75">
    <property type="entry name" value="FUMARATE AND NITRATE REDUCTION REGULATORY PROTEIN"/>
    <property type="match status" value="1"/>
</dbReference>
<organism evidence="6 7">
    <name type="scientific">Sphingomonas abietis</name>
    <dbReference type="NCBI Taxonomy" id="3012344"/>
    <lineage>
        <taxon>Bacteria</taxon>
        <taxon>Pseudomonadati</taxon>
        <taxon>Pseudomonadota</taxon>
        <taxon>Alphaproteobacteria</taxon>
        <taxon>Sphingomonadales</taxon>
        <taxon>Sphingomonadaceae</taxon>
        <taxon>Sphingomonas</taxon>
    </lineage>
</organism>
<name>A0ABY7NMU3_9SPHN</name>
<dbReference type="InterPro" id="IPR050397">
    <property type="entry name" value="Env_Response_Regulators"/>
</dbReference>
<dbReference type="InterPro" id="IPR012318">
    <property type="entry name" value="HTH_CRP"/>
</dbReference>
<dbReference type="InterPro" id="IPR036388">
    <property type="entry name" value="WH-like_DNA-bd_sf"/>
</dbReference>
<dbReference type="PROSITE" id="PS50042">
    <property type="entry name" value="CNMP_BINDING_3"/>
    <property type="match status" value="1"/>
</dbReference>
<dbReference type="SUPFAM" id="SSF46785">
    <property type="entry name" value="Winged helix' DNA-binding domain"/>
    <property type="match status" value="1"/>
</dbReference>
<dbReference type="PROSITE" id="PS51063">
    <property type="entry name" value="HTH_CRP_2"/>
    <property type="match status" value="1"/>
</dbReference>
<dbReference type="CDD" id="cd00092">
    <property type="entry name" value="HTH_CRP"/>
    <property type="match status" value="1"/>
</dbReference>
<evidence type="ECO:0000256" key="1">
    <source>
        <dbReference type="ARBA" id="ARBA00023015"/>
    </source>
</evidence>
<evidence type="ECO:0000313" key="7">
    <source>
        <dbReference type="Proteomes" id="UP001210865"/>
    </source>
</evidence>
<keyword evidence="2" id="KW-0238">DNA-binding</keyword>
<keyword evidence="1" id="KW-0805">Transcription regulation</keyword>
<gene>
    <name evidence="6" type="ORF">PBT88_01415</name>
</gene>
<dbReference type="PROSITE" id="PS00042">
    <property type="entry name" value="HTH_CRP_1"/>
    <property type="match status" value="1"/>
</dbReference>
<dbReference type="Proteomes" id="UP001210865">
    <property type="component" value="Chromosome"/>
</dbReference>
<dbReference type="Gene3D" id="2.60.120.10">
    <property type="entry name" value="Jelly Rolls"/>
    <property type="match status" value="1"/>
</dbReference>
<protein>
    <submittedName>
        <fullName evidence="6">Crp/Fnr family transcriptional regulator</fullName>
    </submittedName>
</protein>
<dbReference type="InterPro" id="IPR014710">
    <property type="entry name" value="RmlC-like_jellyroll"/>
</dbReference>
<dbReference type="EMBL" id="CP115174">
    <property type="protein sequence ID" value="WBO22840.1"/>
    <property type="molecule type" value="Genomic_DNA"/>
</dbReference>
<dbReference type="PANTHER" id="PTHR24567">
    <property type="entry name" value="CRP FAMILY TRANSCRIPTIONAL REGULATORY PROTEIN"/>
    <property type="match status" value="1"/>
</dbReference>
<dbReference type="Pfam" id="PF00027">
    <property type="entry name" value="cNMP_binding"/>
    <property type="match status" value="1"/>
</dbReference>
<sequence length="246" mass="26448">MFRALTTILQSTTMPSPVCVLCQVRGESICGSLDDSELGQLHAIGRRQHIQAGETVIWAGEESPNCANILSGVFKLSALTIDGREQIVGLLHPADFIGHPYASEAEFTVTALSECEICLFPTAAFVEILESHPPFALALLKRSFETLDAARRRILLFGRQSAEERVAGFLLEMAGRPGASRATNGGPVTFELPLSRGGIADVLGLTIETVSRQMTKLRMAGTIALPGGRLVTVLNRNALERHAGKI</sequence>
<dbReference type="RefSeq" id="WP_270077480.1">
    <property type="nucleotide sequence ID" value="NZ_CP115174.1"/>
</dbReference>
<dbReference type="SUPFAM" id="SSF51206">
    <property type="entry name" value="cAMP-binding domain-like"/>
    <property type="match status" value="1"/>
</dbReference>
<evidence type="ECO:0000256" key="2">
    <source>
        <dbReference type="ARBA" id="ARBA00023125"/>
    </source>
</evidence>
<reference evidence="6 7" key="1">
    <citation type="submission" date="2022-12" db="EMBL/GenBank/DDBJ databases">
        <title>Sphingomonas abieness sp. nov., an endophytic bacterium isolated from Abies koreana.</title>
        <authorList>
            <person name="Jiang L."/>
            <person name="Lee J."/>
        </authorList>
    </citation>
    <scope>NUCLEOTIDE SEQUENCE [LARGE SCALE GENOMIC DNA]</scope>
    <source>
        <strain evidence="7">PAMB 00755</strain>
    </source>
</reference>
<evidence type="ECO:0000259" key="5">
    <source>
        <dbReference type="PROSITE" id="PS51063"/>
    </source>
</evidence>
<dbReference type="SMART" id="SM00100">
    <property type="entry name" value="cNMP"/>
    <property type="match status" value="1"/>
</dbReference>
<evidence type="ECO:0000313" key="6">
    <source>
        <dbReference type="EMBL" id="WBO22840.1"/>
    </source>
</evidence>
<dbReference type="SMART" id="SM00419">
    <property type="entry name" value="HTH_CRP"/>
    <property type="match status" value="1"/>
</dbReference>
<evidence type="ECO:0000259" key="4">
    <source>
        <dbReference type="PROSITE" id="PS50042"/>
    </source>
</evidence>
<evidence type="ECO:0000256" key="3">
    <source>
        <dbReference type="ARBA" id="ARBA00023163"/>
    </source>
</evidence>
<dbReference type="InterPro" id="IPR018490">
    <property type="entry name" value="cNMP-bd_dom_sf"/>
</dbReference>
<accession>A0ABY7NMU3</accession>
<dbReference type="PRINTS" id="PR00034">
    <property type="entry name" value="HTHCRP"/>
</dbReference>
<keyword evidence="7" id="KW-1185">Reference proteome</keyword>
<dbReference type="InterPro" id="IPR036390">
    <property type="entry name" value="WH_DNA-bd_sf"/>
</dbReference>